<name>A0A1B2EDS7_9HYPH</name>
<dbReference type="KEGG" id="moc:BB934_07665"/>
<evidence type="ECO:0000256" key="2">
    <source>
        <dbReference type="SAM" id="MobiDB-lite"/>
    </source>
</evidence>
<dbReference type="EMBL" id="CP016616">
    <property type="protein sequence ID" value="ANY78125.1"/>
    <property type="molecule type" value="Genomic_DNA"/>
</dbReference>
<reference evidence="3" key="1">
    <citation type="submission" date="2016-07" db="EMBL/GenBank/DDBJ databases">
        <title>Microvirga ossetica sp. nov. a new species of rhizobia isolated from root nodules of the legume species Vicia alpestris Steven originated from North Ossetia region in the Caucasus.</title>
        <authorList>
            <person name="Safronova V.I."/>
            <person name="Kuznetsova I.G."/>
            <person name="Sazanova A.L."/>
            <person name="Belimov A."/>
            <person name="Andronov E."/>
            <person name="Osledkin Y.S."/>
            <person name="Onishchuk O.P."/>
            <person name="Kurchak O.N."/>
            <person name="Shaposhnikov A.I."/>
            <person name="Willems A."/>
            <person name="Tikhonovich I.A."/>
        </authorList>
    </citation>
    <scope>NUCLEOTIDE SEQUENCE [LARGE SCALE GENOMIC DNA]</scope>
    <source>
        <strain evidence="3">V5/3M</strain>
    </source>
</reference>
<feature type="region of interest" description="Disordered" evidence="2">
    <location>
        <begin position="780"/>
        <end position="803"/>
    </location>
</feature>
<gene>
    <name evidence="3" type="ORF">BB934_07665</name>
</gene>
<feature type="region of interest" description="Disordered" evidence="2">
    <location>
        <begin position="651"/>
        <end position="679"/>
    </location>
</feature>
<dbReference type="InterPro" id="IPR050767">
    <property type="entry name" value="Sel1_AlgK"/>
</dbReference>
<accession>A0A1B2EDS7</accession>
<dbReference type="OrthoDB" id="5295703at2"/>
<evidence type="ECO:0000256" key="1">
    <source>
        <dbReference type="SAM" id="Coils"/>
    </source>
</evidence>
<proteinExistence type="predicted"/>
<dbReference type="PANTHER" id="PTHR11102:SF160">
    <property type="entry name" value="ERAD-ASSOCIATED E3 UBIQUITIN-PROTEIN LIGASE COMPONENT HRD3"/>
    <property type="match status" value="1"/>
</dbReference>
<dbReference type="AlphaFoldDB" id="A0A1B2EDS7"/>
<evidence type="ECO:0000313" key="3">
    <source>
        <dbReference type="EMBL" id="ANY78125.1"/>
    </source>
</evidence>
<dbReference type="SUPFAM" id="SSF81901">
    <property type="entry name" value="HCP-like"/>
    <property type="match status" value="1"/>
</dbReference>
<keyword evidence="1" id="KW-0175">Coiled coil</keyword>
<dbReference type="Pfam" id="PF08238">
    <property type="entry name" value="Sel1"/>
    <property type="match status" value="4"/>
</dbReference>
<sequence>MRRPVLSRPDDFDLDARELAKAAARRAGLSLEEWAAAILAEHQSSPPPATRRAGSDLDNLIARMSQSSRSQTKRDYETLMAAIAAETEREAQEQASRTSIALESMASWIEEAEIRLTDSARASADQQDRVAAILSQALSSMKERLDTVERQVASERAAPPRIAFPMDEALKALAPVSQNLAGLRADMSRLAAHLEQAGPALQPAVETIRTELSEVRSGIDALATRADIAALDASLGSLAKDLGQGPTAKDLHTLASSITVLYERVQTLSAEMGDDLHGRLAGAIDLIRTRIDAIAKAGVDRSVVDFLSGQIVDLRQDLAARAEPQQLGRLSDEIGTLGRQIAELRLHQVNKGDFAALKNSLDDVCSALYVTATAQETSRIPEQLESLGRRIDLLARRPEPAPVDLAPVTAQLALLTERMANLSGGRPDEGGMLSDMMERLSSRIEAAAEREATSHEPLIQRFDRIEQELRQLGERTDTAGLAEQVLRALDEKLKGTAQPTGLEAVERQIAALGERLDKAADLVGGQAKALQDEAAGIAERAARTALTEIRSTLPASADLDTLKHGFVELKALHNRSDRKTQDTLRAVHEALEALVSRLPSQAVPPAAAKVPPDPLPPADRLEAAVRRLHAATLSQLEDAAAPAVDAPAVDAPAVDKASREIPTIQPPASESGTGGAGLLSIPEAERGHLRASFIAAARRATQSLAAETDRISAPPPPDAASMPDDGQAEAREDEPASATLFERLRRNFDSQRRPLLFGLAFLILAAGSALILAGDRGTPAPAASSSAAVEEPGPLSGPKTAASGPVAVETNLFQASSLATGSVSPAPWASGQFLVDPTTIGVIPAEAPAPLRQAALSGDAAALYEIAAQLAEGRGMVQDLTMAARLFERAAQAGLPPAQERLATMHEKGIGATRDLKQAAFWYERAALGGNIRAMHNLATLLASGSAGKPDYAAALRWFGEAAEAGFRDSQFNMGILLVRGIGARSDLQKAFQWFSLAAAQGDEEAARKRDELASRLSAGDMKAAKSALDLWRARPVDPIANRPPAADDGRTAALDRTAAGRS</sequence>
<dbReference type="InterPro" id="IPR011990">
    <property type="entry name" value="TPR-like_helical_dom_sf"/>
</dbReference>
<dbReference type="SMART" id="SM00671">
    <property type="entry name" value="SEL1"/>
    <property type="match status" value="4"/>
</dbReference>
<organism evidence="3">
    <name type="scientific">Microvirga ossetica</name>
    <dbReference type="NCBI Taxonomy" id="1882682"/>
    <lineage>
        <taxon>Bacteria</taxon>
        <taxon>Pseudomonadati</taxon>
        <taxon>Pseudomonadota</taxon>
        <taxon>Alphaproteobacteria</taxon>
        <taxon>Hyphomicrobiales</taxon>
        <taxon>Methylobacteriaceae</taxon>
        <taxon>Microvirga</taxon>
    </lineage>
</organism>
<feature type="region of interest" description="Disordered" evidence="2">
    <location>
        <begin position="705"/>
        <end position="734"/>
    </location>
</feature>
<dbReference type="Gene3D" id="1.25.40.10">
    <property type="entry name" value="Tetratricopeptide repeat domain"/>
    <property type="match status" value="1"/>
</dbReference>
<feature type="coiled-coil region" evidence="1">
    <location>
        <begin position="131"/>
        <end position="158"/>
    </location>
</feature>
<dbReference type="InterPro" id="IPR006597">
    <property type="entry name" value="Sel1-like"/>
</dbReference>
<feature type="region of interest" description="Disordered" evidence="2">
    <location>
        <begin position="1038"/>
        <end position="1063"/>
    </location>
</feature>
<dbReference type="RefSeq" id="WP_099509114.1">
    <property type="nucleotide sequence ID" value="NZ_CP016616.1"/>
</dbReference>
<dbReference type="PANTHER" id="PTHR11102">
    <property type="entry name" value="SEL-1-LIKE PROTEIN"/>
    <property type="match status" value="1"/>
</dbReference>
<protein>
    <submittedName>
        <fullName evidence="3">Uncharacterized protein</fullName>
    </submittedName>
</protein>